<organism evidence="2 3">
    <name type="scientific">Aspergillus rambellii</name>
    <dbReference type="NCBI Taxonomy" id="308745"/>
    <lineage>
        <taxon>Eukaryota</taxon>
        <taxon>Fungi</taxon>
        <taxon>Dikarya</taxon>
        <taxon>Ascomycota</taxon>
        <taxon>Pezizomycotina</taxon>
        <taxon>Eurotiomycetes</taxon>
        <taxon>Eurotiomycetidae</taxon>
        <taxon>Eurotiales</taxon>
        <taxon>Aspergillaceae</taxon>
        <taxon>Aspergillus</taxon>
        <taxon>Aspergillus subgen. Nidulantes</taxon>
    </lineage>
</organism>
<proteinExistence type="predicted"/>
<keyword evidence="3" id="KW-1185">Reference proteome</keyword>
<feature type="compositionally biased region" description="Low complexity" evidence="1">
    <location>
        <begin position="121"/>
        <end position="131"/>
    </location>
</feature>
<dbReference type="EMBL" id="JZBS01002326">
    <property type="protein sequence ID" value="KKK19158.1"/>
    <property type="molecule type" value="Genomic_DNA"/>
</dbReference>
<feature type="compositionally biased region" description="Basic residues" evidence="1">
    <location>
        <begin position="209"/>
        <end position="219"/>
    </location>
</feature>
<feature type="compositionally biased region" description="Basic residues" evidence="1">
    <location>
        <begin position="240"/>
        <end position="252"/>
    </location>
</feature>
<gene>
    <name evidence="2" type="ORF">ARAM_001406</name>
</gene>
<feature type="compositionally biased region" description="Low complexity" evidence="1">
    <location>
        <begin position="225"/>
        <end position="235"/>
    </location>
</feature>
<reference evidence="2 3" key="1">
    <citation type="submission" date="2015-02" db="EMBL/GenBank/DDBJ databases">
        <title>Draft Genome Sequences of Two Closely-Related Aflatoxigenic Aspergillus Species Obtained from the Cote d'Ivoire.</title>
        <authorList>
            <person name="Moore G.G."/>
            <person name="Beltz S.B."/>
            <person name="Mack B.M."/>
        </authorList>
    </citation>
    <scope>NUCLEOTIDE SEQUENCE [LARGE SCALE GENOMIC DNA]</scope>
    <source>
        <strain evidence="2 3">SRRC1468</strain>
    </source>
</reference>
<accession>A0A0F8UI22</accession>
<dbReference type="OrthoDB" id="4509809at2759"/>
<protein>
    <submittedName>
        <fullName evidence="2">Uncharacterized protein</fullName>
    </submittedName>
</protein>
<evidence type="ECO:0000256" key="1">
    <source>
        <dbReference type="SAM" id="MobiDB-lite"/>
    </source>
</evidence>
<evidence type="ECO:0000313" key="3">
    <source>
        <dbReference type="Proteomes" id="UP000034291"/>
    </source>
</evidence>
<dbReference type="AlphaFoldDB" id="A0A0F8UI22"/>
<feature type="region of interest" description="Disordered" evidence="1">
    <location>
        <begin position="1"/>
        <end position="36"/>
    </location>
</feature>
<feature type="region of interest" description="Disordered" evidence="1">
    <location>
        <begin position="205"/>
        <end position="252"/>
    </location>
</feature>
<name>A0A0F8UI22_9EURO</name>
<evidence type="ECO:0000313" key="2">
    <source>
        <dbReference type="EMBL" id="KKK19158.1"/>
    </source>
</evidence>
<comment type="caution">
    <text evidence="2">The sequence shown here is derived from an EMBL/GenBank/DDBJ whole genome shotgun (WGS) entry which is preliminary data.</text>
</comment>
<feature type="region of interest" description="Disordered" evidence="1">
    <location>
        <begin position="119"/>
        <end position="148"/>
    </location>
</feature>
<dbReference type="Proteomes" id="UP000034291">
    <property type="component" value="Unassembled WGS sequence"/>
</dbReference>
<sequence>MSLGNQQPPLNPTVEEGCDEADSNNDGAPAPQPPQARLSWSEIYSQHEAVLNSHLVLLNQVRDQVTSDSEALRVISSMVQRTKKLVSQFEGIKKHIIPRAPGGNDATGNCMTDELLHDDISASSSSRRAASTESKNGRKRPRRQSDEIVMQAEIEEALPVEAERFQKRKRLDVAVPGADEDVGDAIPVSLETDDISEEVQRRLKIKEERRKRRHAKPEKRKRESLASNSSTSSLSGPAIPRKKMKIGGQWKR</sequence>